<name>A0AAV6H691_9TELE</name>
<organism evidence="1 2">
    <name type="scientific">Alosa alosa</name>
    <name type="common">allis shad</name>
    <dbReference type="NCBI Taxonomy" id="278164"/>
    <lineage>
        <taxon>Eukaryota</taxon>
        <taxon>Metazoa</taxon>
        <taxon>Chordata</taxon>
        <taxon>Craniata</taxon>
        <taxon>Vertebrata</taxon>
        <taxon>Euteleostomi</taxon>
        <taxon>Actinopterygii</taxon>
        <taxon>Neopterygii</taxon>
        <taxon>Teleostei</taxon>
        <taxon>Clupei</taxon>
        <taxon>Clupeiformes</taxon>
        <taxon>Clupeoidei</taxon>
        <taxon>Clupeidae</taxon>
        <taxon>Alosa</taxon>
    </lineage>
</organism>
<proteinExistence type="predicted"/>
<protein>
    <submittedName>
        <fullName evidence="1">Uncharacterized protein</fullName>
    </submittedName>
</protein>
<dbReference type="Proteomes" id="UP000823561">
    <property type="component" value="Chromosome 3"/>
</dbReference>
<reference evidence="1" key="1">
    <citation type="submission" date="2020-10" db="EMBL/GenBank/DDBJ databases">
        <title>Chromosome-scale genome assembly of the Allis shad, Alosa alosa.</title>
        <authorList>
            <person name="Margot Z."/>
            <person name="Christophe K."/>
            <person name="Cabau C."/>
            <person name="Louis A."/>
            <person name="Berthelot C."/>
            <person name="Parey E."/>
            <person name="Roest Crollius H."/>
            <person name="Montfort J."/>
            <person name="Robinson-Rechavi M."/>
            <person name="Bucao C."/>
            <person name="Bouchez O."/>
            <person name="Gislard M."/>
            <person name="Lluch J."/>
            <person name="Milhes M."/>
            <person name="Lampietro C."/>
            <person name="Lopez Roques C."/>
            <person name="Donnadieu C."/>
            <person name="Braasch I."/>
            <person name="Desvignes T."/>
            <person name="Postlethwait J."/>
            <person name="Bobe J."/>
            <person name="Guiguen Y."/>
        </authorList>
    </citation>
    <scope>NUCLEOTIDE SEQUENCE</scope>
    <source>
        <strain evidence="1">M-15738</strain>
        <tissue evidence="1">Blood</tissue>
    </source>
</reference>
<dbReference type="PROSITE" id="PS51257">
    <property type="entry name" value="PROKAR_LIPOPROTEIN"/>
    <property type="match status" value="1"/>
</dbReference>
<gene>
    <name evidence="1" type="ORF">AALO_G00035430</name>
</gene>
<keyword evidence="2" id="KW-1185">Reference proteome</keyword>
<sequence>MIKGTTPGGLVVAKFCISIGSAAIACPLRQRSAFPRFPLESVSLGDLRSCSSPRFHLCSASTRLLLASFAVVYPVFFLPPRSGPHSRHLPPRSAGYSAPVHVNIRLWAAGYCHFPSTGPTTSSASASSGSAPAAVLLLLNFFHL</sequence>
<evidence type="ECO:0000313" key="2">
    <source>
        <dbReference type="Proteomes" id="UP000823561"/>
    </source>
</evidence>
<accession>A0AAV6H691</accession>
<dbReference type="EMBL" id="JADWDJ010000003">
    <property type="protein sequence ID" value="KAG5282859.1"/>
    <property type="molecule type" value="Genomic_DNA"/>
</dbReference>
<dbReference type="AlphaFoldDB" id="A0AAV6H691"/>
<comment type="caution">
    <text evidence="1">The sequence shown here is derived from an EMBL/GenBank/DDBJ whole genome shotgun (WGS) entry which is preliminary data.</text>
</comment>
<evidence type="ECO:0000313" key="1">
    <source>
        <dbReference type="EMBL" id="KAG5282859.1"/>
    </source>
</evidence>